<dbReference type="SUPFAM" id="SSF48371">
    <property type="entry name" value="ARM repeat"/>
    <property type="match status" value="1"/>
</dbReference>
<evidence type="ECO:0000313" key="1">
    <source>
        <dbReference type="Proteomes" id="UP000515204"/>
    </source>
</evidence>
<dbReference type="PANTHER" id="PTHR15434">
    <property type="entry name" value="HEAT SHOCK FACTOR 2-BINDING PROTEIN"/>
    <property type="match status" value="1"/>
</dbReference>
<dbReference type="PANTHER" id="PTHR15434:SF2">
    <property type="entry name" value="HEAT SHOCK FACTOR 2-BINDING PROTEIN"/>
    <property type="match status" value="1"/>
</dbReference>
<sequence length="267" mass="30423">MDEFSFENDQELFNSLETILSSTERNFHEFIDDIPNILVTNNFECKFKNEETNGDKIHMLFNKFSTSSLQSKLGEFLSIVDGTFSAFVNTYKISLPPTNNVEYKFIIGLLGIVTNLSASPEGREFLITNFSGREFVRKIIQLISELPSDSGSSPLKRLMLMVLYNVSVNKTGLQYLLESRVGDSLSHCLRDKSTVEEMQLLCLRVLQSVTYDLTEPRYIQDLNAAIPIDMIETIACSKRDNLSDIAKQVIEHLRNYEQNCKVTSQDV</sequence>
<dbReference type="InterPro" id="IPR011989">
    <property type="entry name" value="ARM-like"/>
</dbReference>
<protein>
    <submittedName>
        <fullName evidence="2">Heat shock factor 2-binding protein-like</fullName>
    </submittedName>
</protein>
<dbReference type="InterPro" id="IPR039584">
    <property type="entry name" value="HSF2BP"/>
</dbReference>
<keyword evidence="1" id="KW-1185">Reference proteome</keyword>
<dbReference type="KEGG" id="dqu:106749676"/>
<dbReference type="InterPro" id="IPR016024">
    <property type="entry name" value="ARM-type_fold"/>
</dbReference>
<dbReference type="GeneID" id="106749676"/>
<evidence type="ECO:0000313" key="2">
    <source>
        <dbReference type="RefSeq" id="XP_014484844.1"/>
    </source>
</evidence>
<reference evidence="2" key="1">
    <citation type="submission" date="2025-08" db="UniProtKB">
        <authorList>
            <consortium name="RefSeq"/>
        </authorList>
    </citation>
    <scope>IDENTIFICATION</scope>
</reference>
<proteinExistence type="predicted"/>
<dbReference type="Proteomes" id="UP000515204">
    <property type="component" value="Unplaced"/>
</dbReference>
<organism evidence="1 2">
    <name type="scientific">Dinoponera quadriceps</name>
    <name type="common">South American ant</name>
    <dbReference type="NCBI Taxonomy" id="609295"/>
    <lineage>
        <taxon>Eukaryota</taxon>
        <taxon>Metazoa</taxon>
        <taxon>Ecdysozoa</taxon>
        <taxon>Arthropoda</taxon>
        <taxon>Hexapoda</taxon>
        <taxon>Insecta</taxon>
        <taxon>Pterygota</taxon>
        <taxon>Neoptera</taxon>
        <taxon>Endopterygota</taxon>
        <taxon>Hymenoptera</taxon>
        <taxon>Apocrita</taxon>
        <taxon>Aculeata</taxon>
        <taxon>Formicoidea</taxon>
        <taxon>Formicidae</taxon>
        <taxon>Ponerinae</taxon>
        <taxon>Ponerini</taxon>
        <taxon>Dinoponera</taxon>
    </lineage>
</organism>
<dbReference type="Gene3D" id="1.25.10.10">
    <property type="entry name" value="Leucine-rich Repeat Variant"/>
    <property type="match status" value="1"/>
</dbReference>
<dbReference type="OrthoDB" id="10065854at2759"/>
<dbReference type="GO" id="GO:0005829">
    <property type="term" value="C:cytosol"/>
    <property type="evidence" value="ECO:0007669"/>
    <property type="project" value="TreeGrafter"/>
</dbReference>
<dbReference type="RefSeq" id="XP_014484844.1">
    <property type="nucleotide sequence ID" value="XM_014629358.1"/>
</dbReference>
<name>A0A6P3Y410_DINQU</name>
<dbReference type="AlphaFoldDB" id="A0A6P3Y410"/>
<gene>
    <name evidence="2" type="primary">LOC106749676</name>
</gene>
<accession>A0A6P3Y410</accession>